<evidence type="ECO:0008006" key="3">
    <source>
        <dbReference type="Google" id="ProtNLM"/>
    </source>
</evidence>
<evidence type="ECO:0000313" key="2">
    <source>
        <dbReference type="Proteomes" id="UP000297814"/>
    </source>
</evidence>
<sequence>MNVILSEPRPGSYTLEKYDGRGISREMASEAAKLFSREYGVWGSLASEKMGEGTKKGSRIKMSSQRLITQILPPKAQNTYVRLVIDGNLAGNVFATRWQHKNLSILWITQLCVDGKYRNRGVAKKMLGHLKGKEEMVGILSSHPFALMAVLRVWGREVEDVDRDLEMMKGTVKEVVEGYPVGYVREARLRGSLFGEGGGGAVACADTQFWVDHEEPLEALRRLEERGLVWPFGNLPDGCEFVALVDAKVG</sequence>
<comment type="caution">
    <text evidence="1">The sequence shown here is derived from an EMBL/GenBank/DDBJ whole genome shotgun (WGS) entry which is preliminary data.</text>
</comment>
<protein>
    <recommendedName>
        <fullName evidence="3">N-acetyltransferase domain-containing protein</fullName>
    </recommendedName>
</protein>
<proteinExistence type="predicted"/>
<dbReference type="Proteomes" id="UP000297814">
    <property type="component" value="Unassembled WGS sequence"/>
</dbReference>
<dbReference type="AlphaFoldDB" id="A0A4Z1H427"/>
<dbReference type="InterPro" id="IPR016181">
    <property type="entry name" value="Acyl_CoA_acyltransferase"/>
</dbReference>
<accession>A0A4Z1H427</accession>
<dbReference type="Gene3D" id="3.40.630.30">
    <property type="match status" value="1"/>
</dbReference>
<gene>
    <name evidence="1" type="ORF">BHYA_0010g00720</name>
</gene>
<dbReference type="CDD" id="cd04301">
    <property type="entry name" value="NAT_SF"/>
    <property type="match status" value="1"/>
</dbReference>
<dbReference type="SUPFAM" id="SSF55729">
    <property type="entry name" value="Acyl-CoA N-acyltransferases (Nat)"/>
    <property type="match status" value="1"/>
</dbReference>
<name>A0A4Z1H427_9HELO</name>
<reference evidence="1 2" key="1">
    <citation type="submission" date="2017-12" db="EMBL/GenBank/DDBJ databases">
        <title>Comparative genomics of Botrytis spp.</title>
        <authorList>
            <person name="Valero-Jimenez C.A."/>
            <person name="Tapia P."/>
            <person name="Veloso J."/>
            <person name="Silva-Moreno E."/>
            <person name="Staats M."/>
            <person name="Valdes J.H."/>
            <person name="Van Kan J.A.L."/>
        </authorList>
    </citation>
    <scope>NUCLEOTIDE SEQUENCE [LARGE SCALE GENOMIC DNA]</scope>
    <source>
        <strain evidence="1 2">Bh0001</strain>
    </source>
</reference>
<dbReference type="EMBL" id="PQXK01000010">
    <property type="protein sequence ID" value="TGO42312.1"/>
    <property type="molecule type" value="Genomic_DNA"/>
</dbReference>
<organism evidence="1 2">
    <name type="scientific">Botrytis hyacinthi</name>
    <dbReference type="NCBI Taxonomy" id="278943"/>
    <lineage>
        <taxon>Eukaryota</taxon>
        <taxon>Fungi</taxon>
        <taxon>Dikarya</taxon>
        <taxon>Ascomycota</taxon>
        <taxon>Pezizomycotina</taxon>
        <taxon>Leotiomycetes</taxon>
        <taxon>Helotiales</taxon>
        <taxon>Sclerotiniaceae</taxon>
        <taxon>Botrytis</taxon>
    </lineage>
</organism>
<evidence type="ECO:0000313" key="1">
    <source>
        <dbReference type="EMBL" id="TGO42312.1"/>
    </source>
</evidence>
<keyword evidence="2" id="KW-1185">Reference proteome</keyword>